<evidence type="ECO:0000256" key="3">
    <source>
        <dbReference type="ARBA" id="ARBA00023012"/>
    </source>
</evidence>
<keyword evidence="5 8" id="KW-0238">DNA-binding</keyword>
<dbReference type="InterPro" id="IPR036388">
    <property type="entry name" value="WH-like_DNA-bd_sf"/>
</dbReference>
<dbReference type="OrthoDB" id="9790442at2"/>
<keyword evidence="3" id="KW-0902">Two-component regulatory system</keyword>
<dbReference type="SUPFAM" id="SSF52172">
    <property type="entry name" value="CheY-like"/>
    <property type="match status" value="1"/>
</dbReference>
<dbReference type="InterPro" id="IPR001789">
    <property type="entry name" value="Sig_transdc_resp-reg_receiver"/>
</dbReference>
<evidence type="ECO:0000313" key="8">
    <source>
        <dbReference type="EMBL" id="AYA99420.1"/>
    </source>
</evidence>
<dbReference type="InterPro" id="IPR011006">
    <property type="entry name" value="CheY-like_superfamily"/>
</dbReference>
<dbReference type="InterPro" id="IPR039420">
    <property type="entry name" value="WalR-like"/>
</dbReference>
<dbReference type="GO" id="GO:0000156">
    <property type="term" value="F:phosphorelay response regulator activity"/>
    <property type="evidence" value="ECO:0007669"/>
    <property type="project" value="TreeGrafter"/>
</dbReference>
<dbReference type="RefSeq" id="WP_111524105.1">
    <property type="nucleotide sequence ID" value="NZ_CP032364.1"/>
</dbReference>
<dbReference type="PROSITE" id="PS50110">
    <property type="entry name" value="RESPONSE_REGULATORY"/>
    <property type="match status" value="1"/>
</dbReference>
<dbReference type="CDD" id="cd17574">
    <property type="entry name" value="REC_OmpR"/>
    <property type="match status" value="1"/>
</dbReference>
<dbReference type="Gene3D" id="1.10.10.10">
    <property type="entry name" value="Winged helix-like DNA-binding domain superfamily/Winged helix DNA-binding domain"/>
    <property type="match status" value="1"/>
</dbReference>
<keyword evidence="9" id="KW-1185">Reference proteome</keyword>
<keyword evidence="6" id="KW-0804">Transcription</keyword>
<dbReference type="GO" id="GO:0032993">
    <property type="term" value="C:protein-DNA complex"/>
    <property type="evidence" value="ECO:0007669"/>
    <property type="project" value="TreeGrafter"/>
</dbReference>
<dbReference type="InterPro" id="IPR001867">
    <property type="entry name" value="OmpR/PhoB-type_DNA-bd"/>
</dbReference>
<dbReference type="SMART" id="SM00448">
    <property type="entry name" value="REC"/>
    <property type="match status" value="1"/>
</dbReference>
<dbReference type="KEGG" id="lua:D4A81_05425"/>
<dbReference type="GO" id="GO:0000976">
    <property type="term" value="F:transcription cis-regulatory region binding"/>
    <property type="evidence" value="ECO:0007669"/>
    <property type="project" value="TreeGrafter"/>
</dbReference>
<dbReference type="SMART" id="SM00862">
    <property type="entry name" value="Trans_reg_C"/>
    <property type="match status" value="1"/>
</dbReference>
<dbReference type="FunFam" id="1.10.10.10:FF:000018">
    <property type="entry name" value="DNA-binding response regulator ResD"/>
    <property type="match status" value="1"/>
</dbReference>
<dbReference type="Gene3D" id="3.40.50.2300">
    <property type="match status" value="1"/>
</dbReference>
<evidence type="ECO:0000256" key="6">
    <source>
        <dbReference type="ARBA" id="ARBA00023163"/>
    </source>
</evidence>
<accession>A0A385PZ71</accession>
<comment type="function">
    <text evidence="7">May play the central regulatory role in sporulation. It may be an element of the effector pathway responsible for the activation of sporulation genes in response to nutritional stress. Spo0A may act in concert with spo0H (a sigma factor) to control the expression of some genes that are critical to the sporulation process.</text>
</comment>
<protein>
    <recommendedName>
        <fullName evidence="1">Stage 0 sporulation protein A homolog</fullName>
    </recommendedName>
</protein>
<gene>
    <name evidence="8" type="ORF">D4A81_05425</name>
</gene>
<dbReference type="Pfam" id="PF00072">
    <property type="entry name" value="Response_reg"/>
    <property type="match status" value="1"/>
</dbReference>
<dbReference type="Proteomes" id="UP000265562">
    <property type="component" value="Chromosome"/>
</dbReference>
<dbReference type="SUPFAM" id="SSF46894">
    <property type="entry name" value="C-terminal effector domain of the bipartite response regulators"/>
    <property type="match status" value="1"/>
</dbReference>
<dbReference type="EMBL" id="CP032364">
    <property type="protein sequence ID" value="AYA99420.1"/>
    <property type="molecule type" value="Genomic_DNA"/>
</dbReference>
<dbReference type="GO" id="GO:0006355">
    <property type="term" value="P:regulation of DNA-templated transcription"/>
    <property type="evidence" value="ECO:0007669"/>
    <property type="project" value="InterPro"/>
</dbReference>
<keyword evidence="4" id="KW-0805">Transcription regulation</keyword>
<dbReference type="PANTHER" id="PTHR48111:SF2">
    <property type="entry name" value="RESPONSE REGULATOR SAER"/>
    <property type="match status" value="1"/>
</dbReference>
<reference evidence="8 9" key="1">
    <citation type="submission" date="2018-09" db="EMBL/GenBank/DDBJ databases">
        <title>Genome sequencing of Lachnoanaerobaculum umeaense DSM 23576.</title>
        <authorList>
            <person name="Kook J.-K."/>
            <person name="Park S.-N."/>
            <person name="Lim Y.K."/>
        </authorList>
    </citation>
    <scope>NUCLEOTIDE SEQUENCE [LARGE SCALE GENOMIC DNA]</scope>
    <source>
        <strain evidence="9">DSM 23576 \ CCUG 58757</strain>
    </source>
</reference>
<sequence length="235" mass="26780">MSDTNILVVDDEKEIADLVEIYLVSDGYKVFKANSAEDGLNIIENEDIHLAILDIMMPGMDGLEMCKKIREEHNFPIILLSAKSADLDKILGLGTGADDYVTKPFNTLELTARVKSQLRRYTQLNPNSSVMDKDDPNEIRLKGMSINKDNHKVVIEGKEVKLTPIEFDILYLLASNAGKVFSTDEIFEKVWNEKVYEANNTVMVHIRRLRGKMNEDERENKIITTVWGVGYKIER</sequence>
<dbReference type="PROSITE" id="PS51755">
    <property type="entry name" value="OMPR_PHOB"/>
    <property type="match status" value="1"/>
</dbReference>
<keyword evidence="2" id="KW-0597">Phosphoprotein</keyword>
<dbReference type="PANTHER" id="PTHR48111">
    <property type="entry name" value="REGULATOR OF RPOS"/>
    <property type="match status" value="1"/>
</dbReference>
<evidence type="ECO:0000256" key="1">
    <source>
        <dbReference type="ARBA" id="ARBA00018672"/>
    </source>
</evidence>
<dbReference type="InterPro" id="IPR016032">
    <property type="entry name" value="Sig_transdc_resp-reg_C-effctor"/>
</dbReference>
<dbReference type="CDD" id="cd00383">
    <property type="entry name" value="trans_reg_C"/>
    <property type="match status" value="1"/>
</dbReference>
<dbReference type="Pfam" id="PF00486">
    <property type="entry name" value="Trans_reg_C"/>
    <property type="match status" value="1"/>
</dbReference>
<proteinExistence type="predicted"/>
<name>A0A385PZ71_9FIRM</name>
<evidence type="ECO:0000256" key="4">
    <source>
        <dbReference type="ARBA" id="ARBA00023015"/>
    </source>
</evidence>
<evidence type="ECO:0000256" key="5">
    <source>
        <dbReference type="ARBA" id="ARBA00023125"/>
    </source>
</evidence>
<dbReference type="FunFam" id="3.40.50.2300:FF:000001">
    <property type="entry name" value="DNA-binding response regulator PhoB"/>
    <property type="match status" value="1"/>
</dbReference>
<evidence type="ECO:0000313" key="9">
    <source>
        <dbReference type="Proteomes" id="UP000265562"/>
    </source>
</evidence>
<dbReference type="AlphaFoldDB" id="A0A385PZ71"/>
<organism evidence="8 9">
    <name type="scientific">Lachnoanaerobaculum umeaense</name>
    <dbReference type="NCBI Taxonomy" id="617123"/>
    <lineage>
        <taxon>Bacteria</taxon>
        <taxon>Bacillati</taxon>
        <taxon>Bacillota</taxon>
        <taxon>Clostridia</taxon>
        <taxon>Lachnospirales</taxon>
        <taxon>Lachnospiraceae</taxon>
        <taxon>Lachnoanaerobaculum</taxon>
    </lineage>
</organism>
<dbReference type="Gene3D" id="6.10.250.690">
    <property type="match status" value="1"/>
</dbReference>
<dbReference type="GO" id="GO:0005829">
    <property type="term" value="C:cytosol"/>
    <property type="evidence" value="ECO:0007669"/>
    <property type="project" value="TreeGrafter"/>
</dbReference>
<evidence type="ECO:0000256" key="7">
    <source>
        <dbReference type="ARBA" id="ARBA00024867"/>
    </source>
</evidence>
<evidence type="ECO:0000256" key="2">
    <source>
        <dbReference type="ARBA" id="ARBA00022553"/>
    </source>
</evidence>